<dbReference type="EMBL" id="MU004194">
    <property type="protein sequence ID" value="KAF2491954.1"/>
    <property type="molecule type" value="Genomic_DNA"/>
</dbReference>
<evidence type="ECO:0000313" key="2">
    <source>
        <dbReference type="EMBL" id="KAF2491954.1"/>
    </source>
</evidence>
<sequence>MAKLGAGLLSLVLLIAVSLFALCAIAQSDGPTPLDTVQPMLDHPQMPAHWERFLHRIASPQKHPSLFQPPWPLRTLLRQMTPRVSILSPNARLKSSGSICDNCSEDSVKAGALDTPCCGSPRITKGTNTIYKHVYAQDYVESDGKECWKCKDKNTNKPCDNALADCVDKTDPKKLCHEVSGCHRRNLPRCPCEDESDDCIETTDGTNASPQLSNAPA</sequence>
<keyword evidence="3" id="KW-1185">Reference proteome</keyword>
<feature type="signal peptide" evidence="1">
    <location>
        <begin position="1"/>
        <end position="28"/>
    </location>
</feature>
<protein>
    <submittedName>
        <fullName evidence="2">Uncharacterized protein</fullName>
    </submittedName>
</protein>
<evidence type="ECO:0000256" key="1">
    <source>
        <dbReference type="SAM" id="SignalP"/>
    </source>
</evidence>
<accession>A0A6A6QIS7</accession>
<name>A0A6A6QIS7_9PEZI</name>
<organism evidence="2 3">
    <name type="scientific">Lophium mytilinum</name>
    <dbReference type="NCBI Taxonomy" id="390894"/>
    <lineage>
        <taxon>Eukaryota</taxon>
        <taxon>Fungi</taxon>
        <taxon>Dikarya</taxon>
        <taxon>Ascomycota</taxon>
        <taxon>Pezizomycotina</taxon>
        <taxon>Dothideomycetes</taxon>
        <taxon>Pleosporomycetidae</taxon>
        <taxon>Mytilinidiales</taxon>
        <taxon>Mytilinidiaceae</taxon>
        <taxon>Lophium</taxon>
    </lineage>
</organism>
<gene>
    <name evidence="2" type="ORF">BU16DRAFT_620401</name>
</gene>
<evidence type="ECO:0000313" key="3">
    <source>
        <dbReference type="Proteomes" id="UP000799750"/>
    </source>
</evidence>
<reference evidence="2" key="1">
    <citation type="journal article" date="2020" name="Stud. Mycol.">
        <title>101 Dothideomycetes genomes: a test case for predicting lifestyles and emergence of pathogens.</title>
        <authorList>
            <person name="Haridas S."/>
            <person name="Albert R."/>
            <person name="Binder M."/>
            <person name="Bloem J."/>
            <person name="Labutti K."/>
            <person name="Salamov A."/>
            <person name="Andreopoulos B."/>
            <person name="Baker S."/>
            <person name="Barry K."/>
            <person name="Bills G."/>
            <person name="Bluhm B."/>
            <person name="Cannon C."/>
            <person name="Castanera R."/>
            <person name="Culley D."/>
            <person name="Daum C."/>
            <person name="Ezra D."/>
            <person name="Gonzalez J."/>
            <person name="Henrissat B."/>
            <person name="Kuo A."/>
            <person name="Liang C."/>
            <person name="Lipzen A."/>
            <person name="Lutzoni F."/>
            <person name="Magnuson J."/>
            <person name="Mondo S."/>
            <person name="Nolan M."/>
            <person name="Ohm R."/>
            <person name="Pangilinan J."/>
            <person name="Park H.-J."/>
            <person name="Ramirez L."/>
            <person name="Alfaro M."/>
            <person name="Sun H."/>
            <person name="Tritt A."/>
            <person name="Yoshinaga Y."/>
            <person name="Zwiers L.-H."/>
            <person name="Turgeon B."/>
            <person name="Goodwin S."/>
            <person name="Spatafora J."/>
            <person name="Crous P."/>
            <person name="Grigoriev I."/>
        </authorList>
    </citation>
    <scope>NUCLEOTIDE SEQUENCE</scope>
    <source>
        <strain evidence="2">CBS 269.34</strain>
    </source>
</reference>
<dbReference type="AlphaFoldDB" id="A0A6A6QIS7"/>
<proteinExistence type="predicted"/>
<dbReference type="Proteomes" id="UP000799750">
    <property type="component" value="Unassembled WGS sequence"/>
</dbReference>
<keyword evidence="1" id="KW-0732">Signal</keyword>
<feature type="chain" id="PRO_5025580515" evidence="1">
    <location>
        <begin position="29"/>
        <end position="217"/>
    </location>
</feature>